<feature type="domain" description="MmgE/PrpD N-terminal" evidence="2">
    <location>
        <begin position="136"/>
        <end position="276"/>
    </location>
</feature>
<protein>
    <recommendedName>
        <fullName evidence="2">MmgE/PrpD N-terminal domain-containing protein</fullName>
    </recommendedName>
</protein>
<name>A0A1W6YKT1_9BORD</name>
<dbReference type="GO" id="GO:0016829">
    <property type="term" value="F:lyase activity"/>
    <property type="evidence" value="ECO:0007669"/>
    <property type="project" value="InterPro"/>
</dbReference>
<evidence type="ECO:0000313" key="4">
    <source>
        <dbReference type="Proteomes" id="UP000194151"/>
    </source>
</evidence>
<dbReference type="InterPro" id="IPR005656">
    <property type="entry name" value="MmgE_PrpD"/>
</dbReference>
<dbReference type="Proteomes" id="UP000194151">
    <property type="component" value="Chromosome"/>
</dbReference>
<sequence>MRSVHRYRAGIGVLAVYSQRWIASHRRRETAMQHEFPELGALVAHADIDNETPAARTAIDQGIRASLLCTLFGIERENWVWPFRARDDAEDAGGNDDQDDAARRIDGMLGGLLEPLDRIGHLGTLAGASDLDPMDPGPSHTVLPATLASCAAHKLIGARTGGLAADDADARTASAVLAGIDAAWRFRGAITGTRPGVGFHSPGVFGTLAAAASAARMLRLPPQACVNALAIALTRASGLAVNSAASMIGMTHFGWGALHGLEAALLAARGWEASRDFQRGLGTLFGQDHVDAARLSVAGPKAAEALVFKRYPCNIYLNLLVAILEEVVDGGPVERIEIDMPWVPHLDCPAPRDLRQARNSAQAVAAIAGAGDISYAAFSGPAGPWMPAPAAAALLPRIELRMDRDAPTGLKNAVIGARIWRGGAMIHEARRSMQDLRGWGIEHARRLMGPDDPHGGVTALYQGSYVGAYAHVQARLASIAPA</sequence>
<reference evidence="3 4" key="1">
    <citation type="submission" date="2017-05" db="EMBL/GenBank/DDBJ databases">
        <title>Complete and WGS of Bordetella genogroups.</title>
        <authorList>
            <person name="Spilker T."/>
            <person name="LiPuma J."/>
        </authorList>
    </citation>
    <scope>NUCLEOTIDE SEQUENCE [LARGE SCALE GENOMIC DNA]</scope>
    <source>
        <strain evidence="3 4">AU19157</strain>
    </source>
</reference>
<proteinExistence type="inferred from homology"/>
<evidence type="ECO:0000259" key="2">
    <source>
        <dbReference type="Pfam" id="PF03972"/>
    </source>
</evidence>
<keyword evidence="4" id="KW-1185">Reference proteome</keyword>
<dbReference type="PANTHER" id="PTHR16943">
    <property type="entry name" value="2-METHYLCITRATE DEHYDRATASE-RELATED"/>
    <property type="match status" value="1"/>
</dbReference>
<dbReference type="InterPro" id="IPR036148">
    <property type="entry name" value="MmgE/PrpD_sf"/>
</dbReference>
<evidence type="ECO:0000256" key="1">
    <source>
        <dbReference type="ARBA" id="ARBA00006174"/>
    </source>
</evidence>
<dbReference type="InterPro" id="IPR042183">
    <property type="entry name" value="MmgE/PrpD_sf_1"/>
</dbReference>
<dbReference type="InterPro" id="IPR042188">
    <property type="entry name" value="MmgE/PrpD_sf_2"/>
</dbReference>
<dbReference type="AlphaFoldDB" id="A0A1W6YKT1"/>
<accession>A0A1W6YKT1</accession>
<evidence type="ECO:0000313" key="3">
    <source>
        <dbReference type="EMBL" id="ARP81695.1"/>
    </source>
</evidence>
<dbReference type="InterPro" id="IPR045336">
    <property type="entry name" value="MmgE_PrpD_N"/>
</dbReference>
<organism evidence="3 4">
    <name type="scientific">Bordetella genomosp. 8</name>
    <dbReference type="NCBI Taxonomy" id="1416806"/>
    <lineage>
        <taxon>Bacteria</taxon>
        <taxon>Pseudomonadati</taxon>
        <taxon>Pseudomonadota</taxon>
        <taxon>Betaproteobacteria</taxon>
        <taxon>Burkholderiales</taxon>
        <taxon>Alcaligenaceae</taxon>
        <taxon>Bordetella</taxon>
    </lineage>
</organism>
<dbReference type="Gene3D" id="3.30.1330.120">
    <property type="entry name" value="2-methylcitrate dehydratase PrpD"/>
    <property type="match status" value="1"/>
</dbReference>
<comment type="similarity">
    <text evidence="1">Belongs to the PrpD family.</text>
</comment>
<dbReference type="Gene3D" id="1.10.4100.10">
    <property type="entry name" value="2-methylcitrate dehydratase PrpD"/>
    <property type="match status" value="1"/>
</dbReference>
<dbReference type="STRING" id="1416806.CAL12_13310"/>
<dbReference type="PANTHER" id="PTHR16943:SF8">
    <property type="entry name" value="2-METHYLCITRATE DEHYDRATASE"/>
    <property type="match status" value="1"/>
</dbReference>
<dbReference type="SUPFAM" id="SSF103378">
    <property type="entry name" value="2-methylcitrate dehydratase PrpD"/>
    <property type="match status" value="1"/>
</dbReference>
<dbReference type="KEGG" id="bgv:CAL12_13310"/>
<dbReference type="Pfam" id="PF03972">
    <property type="entry name" value="MmgE_PrpD_N"/>
    <property type="match status" value="1"/>
</dbReference>
<dbReference type="EMBL" id="CP021108">
    <property type="protein sequence ID" value="ARP81695.1"/>
    <property type="molecule type" value="Genomic_DNA"/>
</dbReference>
<gene>
    <name evidence="3" type="ORF">CAL12_13310</name>
</gene>